<proteinExistence type="inferred from homology"/>
<evidence type="ECO:0000313" key="5">
    <source>
        <dbReference type="Proteomes" id="UP001606303"/>
    </source>
</evidence>
<keyword evidence="2" id="KW-0732">Signal</keyword>
<dbReference type="InterPro" id="IPR000639">
    <property type="entry name" value="Epox_hydrolase-like"/>
</dbReference>
<accession>A0ABW7H1M5</accession>
<organism evidence="4 5">
    <name type="scientific">Pelomonas baiyunensis</name>
    <dbReference type="NCBI Taxonomy" id="3299026"/>
    <lineage>
        <taxon>Bacteria</taxon>
        <taxon>Pseudomonadati</taxon>
        <taxon>Pseudomonadota</taxon>
        <taxon>Betaproteobacteria</taxon>
        <taxon>Burkholderiales</taxon>
        <taxon>Sphaerotilaceae</taxon>
        <taxon>Roseateles</taxon>
    </lineage>
</organism>
<dbReference type="Gene3D" id="3.40.50.1820">
    <property type="entry name" value="alpha/beta hydrolase"/>
    <property type="match status" value="1"/>
</dbReference>
<dbReference type="InterPro" id="IPR050471">
    <property type="entry name" value="AB_hydrolase"/>
</dbReference>
<protein>
    <submittedName>
        <fullName evidence="4">Alpha/beta fold hydrolase</fullName>
    </submittedName>
</protein>
<comment type="similarity">
    <text evidence="1">Belongs to the AB hydrolase superfamily. Bacterial non-heme haloperoxidase / perhydrolase family.</text>
</comment>
<feature type="chain" id="PRO_5045852465" evidence="2">
    <location>
        <begin position="27"/>
        <end position="312"/>
    </location>
</feature>
<reference evidence="4 5" key="1">
    <citation type="submission" date="2024-08" db="EMBL/GenBank/DDBJ databases">
        <authorList>
            <person name="Lu H."/>
        </authorList>
    </citation>
    <scope>NUCLEOTIDE SEQUENCE [LARGE SCALE GENOMIC DNA]</scope>
    <source>
        <strain evidence="4 5">BYS87W</strain>
    </source>
</reference>
<evidence type="ECO:0000256" key="1">
    <source>
        <dbReference type="ARBA" id="ARBA00038128"/>
    </source>
</evidence>
<dbReference type="InterPro" id="IPR000073">
    <property type="entry name" value="AB_hydrolase_1"/>
</dbReference>
<gene>
    <name evidence="4" type="ORF">ACG01O_15745</name>
</gene>
<dbReference type="EMBL" id="JBIGIB010000004">
    <property type="protein sequence ID" value="MFG6468080.1"/>
    <property type="molecule type" value="Genomic_DNA"/>
</dbReference>
<dbReference type="Pfam" id="PF00561">
    <property type="entry name" value="Abhydrolase_1"/>
    <property type="match status" value="1"/>
</dbReference>
<feature type="signal peptide" evidence="2">
    <location>
        <begin position="1"/>
        <end position="26"/>
    </location>
</feature>
<evidence type="ECO:0000256" key="2">
    <source>
        <dbReference type="SAM" id="SignalP"/>
    </source>
</evidence>
<comment type="caution">
    <text evidence="4">The sequence shown here is derived from an EMBL/GenBank/DDBJ whole genome shotgun (WGS) entry which is preliminary data.</text>
</comment>
<keyword evidence="4" id="KW-0378">Hydrolase</keyword>
<dbReference type="Proteomes" id="UP001606303">
    <property type="component" value="Unassembled WGS sequence"/>
</dbReference>
<dbReference type="PRINTS" id="PR00111">
    <property type="entry name" value="ABHYDROLASE"/>
</dbReference>
<keyword evidence="5" id="KW-1185">Reference proteome</keyword>
<dbReference type="PRINTS" id="PR00412">
    <property type="entry name" value="EPOXHYDRLASE"/>
</dbReference>
<dbReference type="PANTHER" id="PTHR43433">
    <property type="entry name" value="HYDROLASE, ALPHA/BETA FOLD FAMILY PROTEIN"/>
    <property type="match status" value="1"/>
</dbReference>
<evidence type="ECO:0000313" key="4">
    <source>
        <dbReference type="EMBL" id="MFG6468080.1"/>
    </source>
</evidence>
<dbReference type="PANTHER" id="PTHR43433:SF3">
    <property type="entry name" value="NON-HEME CHLOROPEROXIDASE"/>
    <property type="match status" value="1"/>
</dbReference>
<feature type="domain" description="AB hydrolase-1" evidence="3">
    <location>
        <begin position="59"/>
        <end position="294"/>
    </location>
</feature>
<dbReference type="SUPFAM" id="SSF53474">
    <property type="entry name" value="alpha/beta-Hydrolases"/>
    <property type="match status" value="1"/>
</dbReference>
<dbReference type="GO" id="GO:0016787">
    <property type="term" value="F:hydrolase activity"/>
    <property type="evidence" value="ECO:0007669"/>
    <property type="project" value="UniProtKB-KW"/>
</dbReference>
<name>A0ABW7H1M5_9BURK</name>
<dbReference type="RefSeq" id="WP_394386014.1">
    <property type="nucleotide sequence ID" value="NZ_JBIGIB010000004.1"/>
</dbReference>
<dbReference type="InterPro" id="IPR029058">
    <property type="entry name" value="AB_hydrolase_fold"/>
</dbReference>
<evidence type="ECO:0000259" key="3">
    <source>
        <dbReference type="Pfam" id="PF00561"/>
    </source>
</evidence>
<sequence>MNAFTRLALAATIALGGAAAQTIAVAAPAAPQAAIASPFVAANDGTPLYVKDWGPKDGPVVVFSHGWPLNADSWESQMQFLAERGYRVIAHDRRGHGRSGQPWANNTMDQYADDLDAVLRAKGVTRATLVGFSTGGGEVARYIGRHGTARVAKVAFVSAVTPIMGASPTNPNGVPEAVFNTLRQASLDNRAQLYKDIASGPFFGFNRPGAKTSSGLVDSFYVQGMQAGAKATYESIEAFFHSDFREDLKKVNVPTLVIHGTDDQVVPIDTTGRATAQLVKGARLIEYAGGSHGITDTHKDRLNQDLLDFISK</sequence>